<proteinExistence type="predicted"/>
<dbReference type="RefSeq" id="WP_066228259.1">
    <property type="nucleotide sequence ID" value="NZ_JARTFQ010000005.1"/>
</dbReference>
<keyword evidence="3" id="KW-1185">Reference proteome</keyword>
<accession>A0ABU6NW36</accession>
<comment type="caution">
    <text evidence="2">The sequence shown here is derived from an EMBL/GenBank/DDBJ whole genome shotgun (WGS) entry which is preliminary data.</text>
</comment>
<feature type="chain" id="PRO_5046905867" evidence="1">
    <location>
        <begin position="29"/>
        <end position="301"/>
    </location>
</feature>
<dbReference type="Proteomes" id="UP001342826">
    <property type="component" value="Unassembled WGS sequence"/>
</dbReference>
<dbReference type="GeneID" id="301140757"/>
<keyword evidence="1" id="KW-0732">Signal</keyword>
<dbReference type="EMBL" id="JARTFS010000006">
    <property type="protein sequence ID" value="MED4401344.1"/>
    <property type="molecule type" value="Genomic_DNA"/>
</dbReference>
<organism evidence="2 3">
    <name type="scientific">Metabacillus fastidiosus</name>
    <dbReference type="NCBI Taxonomy" id="1458"/>
    <lineage>
        <taxon>Bacteria</taxon>
        <taxon>Bacillati</taxon>
        <taxon>Bacillota</taxon>
        <taxon>Bacilli</taxon>
        <taxon>Bacillales</taxon>
        <taxon>Bacillaceae</taxon>
        <taxon>Metabacillus</taxon>
    </lineage>
</organism>
<reference evidence="2 3" key="1">
    <citation type="submission" date="2023-03" db="EMBL/GenBank/DDBJ databases">
        <title>Bacillus Genome Sequencing.</title>
        <authorList>
            <person name="Dunlap C."/>
        </authorList>
    </citation>
    <scope>NUCLEOTIDE SEQUENCE [LARGE SCALE GENOMIC DNA]</scope>
    <source>
        <strain evidence="2 3">NRS-1717</strain>
    </source>
</reference>
<evidence type="ECO:0000313" key="3">
    <source>
        <dbReference type="Proteomes" id="UP001342826"/>
    </source>
</evidence>
<name>A0ABU6NW36_9BACI</name>
<evidence type="ECO:0000313" key="2">
    <source>
        <dbReference type="EMBL" id="MED4401344.1"/>
    </source>
</evidence>
<evidence type="ECO:0000256" key="1">
    <source>
        <dbReference type="SAM" id="SignalP"/>
    </source>
</evidence>
<gene>
    <name evidence="2" type="ORF">P9271_08460</name>
</gene>
<sequence>MKTKKILKVALLFTLILSVIIPVSPSYASSASPPSFLMNTNKIYTYVSYSRDDNKRFYSTASFIGKTDKKDIWAFKDEGEIVSIKSIFFQDKDGLKMGSFYEGKWYWYKQLGLPLVEKNTWDFGHGQMQQIISLNKTVKTSAGTFYNCVEIAEPGGVSYYAPNAGEVLFVGKAGGITELVKIEDSHIGRVLIKQKDIKLYNPKGKVHRTLKKGEGLKVFKENNDSFDVGGGYYVKKSKNTLFYTGSIYNVDKQMNIYSTKGKLYKKVPIGNTIRVYGFEDGKYLIGGGYYINFDYYIQYDK</sequence>
<feature type="signal peptide" evidence="1">
    <location>
        <begin position="1"/>
        <end position="28"/>
    </location>
</feature>
<protein>
    <submittedName>
        <fullName evidence="2">Uncharacterized protein</fullName>
    </submittedName>
</protein>